<protein>
    <submittedName>
        <fullName evidence="1">DNA alkylation repair protein</fullName>
    </submittedName>
</protein>
<dbReference type="SUPFAM" id="SSF48371">
    <property type="entry name" value="ARM repeat"/>
    <property type="match status" value="1"/>
</dbReference>
<dbReference type="Gene3D" id="1.25.10.90">
    <property type="match status" value="1"/>
</dbReference>
<proteinExistence type="predicted"/>
<evidence type="ECO:0000313" key="2">
    <source>
        <dbReference type="Proteomes" id="UP000701698"/>
    </source>
</evidence>
<dbReference type="PANTHER" id="PTHR34070">
    <property type="entry name" value="ARMADILLO-TYPE FOLD"/>
    <property type="match status" value="1"/>
</dbReference>
<evidence type="ECO:0000313" key="1">
    <source>
        <dbReference type="EMBL" id="MCA9390366.1"/>
    </source>
</evidence>
<dbReference type="InterPro" id="IPR014825">
    <property type="entry name" value="DNA_alkylation"/>
</dbReference>
<comment type="caution">
    <text evidence="1">The sequence shown here is derived from an EMBL/GenBank/DDBJ whole genome shotgun (WGS) entry which is preliminary data.</text>
</comment>
<dbReference type="AlphaFoldDB" id="A0A955LIC6"/>
<reference evidence="1" key="1">
    <citation type="submission" date="2020-04" db="EMBL/GenBank/DDBJ databases">
        <authorList>
            <person name="Zhang T."/>
        </authorList>
    </citation>
    <scope>NUCLEOTIDE SEQUENCE</scope>
    <source>
        <strain evidence="1">HKST-UBA01</strain>
    </source>
</reference>
<sequence length="181" mass="21564">KEIELNEVTKLLQSNFHEYRFVGLVIVTLKFNKASNLEKKQLYHFYLENISAVNNWDLVDTSAPQVIGEYLLDHPADRDILYKFAHSDDLWLKRIAMLSTFTFIRDEEYEDALKIAKILVYDDHDLIHKAVGWMLREIGNRDLRTEEQFLQKYASTMPRTMLRYAIEKFPENKRQKYLKAT</sequence>
<dbReference type="PANTHER" id="PTHR34070:SF1">
    <property type="entry name" value="DNA ALKYLATION REPAIR PROTEIN"/>
    <property type="match status" value="1"/>
</dbReference>
<dbReference type="Proteomes" id="UP000701698">
    <property type="component" value="Unassembled WGS sequence"/>
</dbReference>
<dbReference type="Pfam" id="PF08713">
    <property type="entry name" value="DNA_alkylation"/>
    <property type="match status" value="1"/>
</dbReference>
<dbReference type="CDD" id="cd06561">
    <property type="entry name" value="AlkD_like"/>
    <property type="match status" value="1"/>
</dbReference>
<accession>A0A955LIC6</accession>
<feature type="non-terminal residue" evidence="1">
    <location>
        <position position="1"/>
    </location>
</feature>
<gene>
    <name evidence="1" type="ORF">KC571_03075</name>
</gene>
<name>A0A955LIC6_UNCKA</name>
<organism evidence="1 2">
    <name type="scientific">candidate division WWE3 bacterium</name>
    <dbReference type="NCBI Taxonomy" id="2053526"/>
    <lineage>
        <taxon>Bacteria</taxon>
        <taxon>Katanobacteria</taxon>
    </lineage>
</organism>
<dbReference type="EMBL" id="JAGQKX010000077">
    <property type="protein sequence ID" value="MCA9390366.1"/>
    <property type="molecule type" value="Genomic_DNA"/>
</dbReference>
<reference evidence="1" key="2">
    <citation type="journal article" date="2021" name="Microbiome">
        <title>Successional dynamics and alternative stable states in a saline activated sludge microbial community over 9 years.</title>
        <authorList>
            <person name="Wang Y."/>
            <person name="Ye J."/>
            <person name="Ju F."/>
            <person name="Liu L."/>
            <person name="Boyd J.A."/>
            <person name="Deng Y."/>
            <person name="Parks D.H."/>
            <person name="Jiang X."/>
            <person name="Yin X."/>
            <person name="Woodcroft B.J."/>
            <person name="Tyson G.W."/>
            <person name="Hugenholtz P."/>
            <person name="Polz M.F."/>
            <person name="Zhang T."/>
        </authorList>
    </citation>
    <scope>NUCLEOTIDE SEQUENCE</scope>
    <source>
        <strain evidence="1">HKST-UBA01</strain>
    </source>
</reference>
<dbReference type="InterPro" id="IPR016024">
    <property type="entry name" value="ARM-type_fold"/>
</dbReference>